<gene>
    <name evidence="7" type="ORF">HMF7854_04655</name>
</gene>
<evidence type="ECO:0000256" key="6">
    <source>
        <dbReference type="SAM" id="MobiDB-lite"/>
    </source>
</evidence>
<evidence type="ECO:0000256" key="4">
    <source>
        <dbReference type="ARBA" id="ARBA00023004"/>
    </source>
</evidence>
<comment type="caution">
    <text evidence="7">The sequence shown here is derived from an EMBL/GenBank/DDBJ whole genome shotgun (WGS) entry which is preliminary data.</text>
</comment>
<sequence length="187" mass="20415">MSTSATSRPSAARPARSCHSRPASKRRPPVLLPLIAVLAVTDTPAVHPGELPTTAYVQDDRNAGATPFGGQRLWAAFHGQAGVDRIVDTLVDRNLRDPRIGDIFKGQDMVRVRRTLKEQFCYILGGGCSYTGRTMKDAHKDLGLQQADFNALVENLQAAMRAERVSFAAQNAFLSKLATMERAVVVR</sequence>
<reference evidence="7 8" key="1">
    <citation type="submission" date="2018-12" db="EMBL/GenBank/DDBJ databases">
        <title>Sphingomonas sp. HMF7854 Genome sequencing and assembly.</title>
        <authorList>
            <person name="Cha I."/>
            <person name="Kang H."/>
            <person name="Kim H."/>
            <person name="Kang J."/>
            <person name="Joh K."/>
        </authorList>
    </citation>
    <scope>NUCLEOTIDE SEQUENCE [LARGE SCALE GENOMIC DNA]</scope>
    <source>
        <strain evidence="7 8">HMF7854</strain>
    </source>
</reference>
<evidence type="ECO:0000256" key="2">
    <source>
        <dbReference type="ARBA" id="ARBA00022617"/>
    </source>
</evidence>
<dbReference type="AlphaFoldDB" id="A0A3R9WRN9"/>
<dbReference type="Gene3D" id="1.10.490.10">
    <property type="entry name" value="Globins"/>
    <property type="match status" value="1"/>
</dbReference>
<keyword evidence="3 5" id="KW-0479">Metal-binding</keyword>
<dbReference type="OrthoDB" id="9795814at2"/>
<dbReference type="CDD" id="cd00454">
    <property type="entry name" value="TrHb1_N"/>
    <property type="match status" value="1"/>
</dbReference>
<evidence type="ECO:0000256" key="3">
    <source>
        <dbReference type="ARBA" id="ARBA00022723"/>
    </source>
</evidence>
<keyword evidence="8" id="KW-1185">Reference proteome</keyword>
<dbReference type="Proteomes" id="UP000274661">
    <property type="component" value="Unassembled WGS sequence"/>
</dbReference>
<organism evidence="7 8">
    <name type="scientific">Sphingomonas ginkgonis</name>
    <dbReference type="NCBI Taxonomy" id="2315330"/>
    <lineage>
        <taxon>Bacteria</taxon>
        <taxon>Pseudomonadati</taxon>
        <taxon>Pseudomonadota</taxon>
        <taxon>Alphaproteobacteria</taxon>
        <taxon>Sphingomonadales</taxon>
        <taxon>Sphingomonadaceae</taxon>
        <taxon>Sphingomonas</taxon>
    </lineage>
</organism>
<evidence type="ECO:0000256" key="5">
    <source>
        <dbReference type="PIRSR" id="PIRSR601486-1"/>
    </source>
</evidence>
<dbReference type="EMBL" id="RWJF01000001">
    <property type="protein sequence ID" value="RST30197.1"/>
    <property type="molecule type" value="Genomic_DNA"/>
</dbReference>
<dbReference type="GO" id="GO:0046872">
    <property type="term" value="F:metal ion binding"/>
    <property type="evidence" value="ECO:0007669"/>
    <property type="project" value="UniProtKB-KW"/>
</dbReference>
<proteinExistence type="predicted"/>
<dbReference type="InterPro" id="IPR001486">
    <property type="entry name" value="Hemoglobin_trunc"/>
</dbReference>
<evidence type="ECO:0000256" key="1">
    <source>
        <dbReference type="ARBA" id="ARBA00022448"/>
    </source>
</evidence>
<dbReference type="InterPro" id="IPR009050">
    <property type="entry name" value="Globin-like_sf"/>
</dbReference>
<keyword evidence="4 5" id="KW-0408">Iron</keyword>
<feature type="compositionally biased region" description="Low complexity" evidence="6">
    <location>
        <begin position="1"/>
        <end position="15"/>
    </location>
</feature>
<feature type="compositionally biased region" description="Basic residues" evidence="6">
    <location>
        <begin position="16"/>
        <end position="26"/>
    </location>
</feature>
<protein>
    <submittedName>
        <fullName evidence="7">Group 1 truncated hemoglobin</fullName>
    </submittedName>
</protein>
<keyword evidence="2 5" id="KW-0349">Heme</keyword>
<dbReference type="Pfam" id="PF01152">
    <property type="entry name" value="Bac_globin"/>
    <property type="match status" value="1"/>
</dbReference>
<accession>A0A3R9WRN9</accession>
<feature type="binding site" description="distal binding residue" evidence="5">
    <location>
        <position position="139"/>
    </location>
    <ligand>
        <name>heme</name>
        <dbReference type="ChEBI" id="CHEBI:30413"/>
    </ligand>
    <ligandPart>
        <name>Fe</name>
        <dbReference type="ChEBI" id="CHEBI:18248"/>
    </ligandPart>
</feature>
<evidence type="ECO:0000313" key="7">
    <source>
        <dbReference type="EMBL" id="RST30197.1"/>
    </source>
</evidence>
<dbReference type="GO" id="GO:0019825">
    <property type="term" value="F:oxygen binding"/>
    <property type="evidence" value="ECO:0007669"/>
    <property type="project" value="InterPro"/>
</dbReference>
<dbReference type="GO" id="GO:0020037">
    <property type="term" value="F:heme binding"/>
    <property type="evidence" value="ECO:0007669"/>
    <property type="project" value="InterPro"/>
</dbReference>
<dbReference type="InterPro" id="IPR012292">
    <property type="entry name" value="Globin/Proto"/>
</dbReference>
<dbReference type="SUPFAM" id="SSF46458">
    <property type="entry name" value="Globin-like"/>
    <property type="match status" value="1"/>
</dbReference>
<keyword evidence="1" id="KW-0813">Transport</keyword>
<evidence type="ECO:0000313" key="8">
    <source>
        <dbReference type="Proteomes" id="UP000274661"/>
    </source>
</evidence>
<name>A0A3R9WRN9_9SPHN</name>
<feature type="region of interest" description="Disordered" evidence="6">
    <location>
        <begin position="1"/>
        <end position="26"/>
    </location>
</feature>